<dbReference type="PANTHER" id="PTHR13696">
    <property type="entry name" value="P-LOOP CONTAINING NUCLEOSIDE TRIPHOSPHATE HYDROLASE"/>
    <property type="match status" value="1"/>
</dbReference>
<reference evidence="2 3" key="1">
    <citation type="submission" date="2018-02" db="EMBL/GenBank/DDBJ databases">
        <title>novel marine gammaproteobacteria from coastal saline agro ecosystem.</title>
        <authorList>
            <person name="Krishnan R."/>
            <person name="Ramesh Kumar N."/>
        </authorList>
    </citation>
    <scope>NUCLEOTIDE SEQUENCE [LARGE SCALE GENOMIC DNA]</scope>
    <source>
        <strain evidence="2 3">228</strain>
    </source>
</reference>
<dbReference type="Pfam" id="PF13614">
    <property type="entry name" value="AAA_31"/>
    <property type="match status" value="1"/>
</dbReference>
<dbReference type="AlphaFoldDB" id="A0A2S5KW61"/>
<dbReference type="Gene3D" id="3.40.50.300">
    <property type="entry name" value="P-loop containing nucleotide triphosphate hydrolases"/>
    <property type="match status" value="1"/>
</dbReference>
<sequence>MKRVVFNQKGGVGKSSIAVNLAAVAAQQGRRTLVIDLDTQGNASHYLLGHDYLKQEEEGRHSLFDFFESTLSFRLHAPTLDSCVWTTGYDNLFVVPAHPELPSLQSKLEAKHKIYKLRDALNDLAGFDEIFIDTPPALNFFSLSALVAAEGCLVPFDCDQFARQALYTLLDNLQETRADHNPQLALEGIVVNQFAPRASLPKKLVAELKGEGLPVLETTLPSSVMMRESHQSAVPLVHLAPKHKLTQAFVGLWQDLQQG</sequence>
<accession>A0A2S5KW61</accession>
<dbReference type="CDD" id="cd02042">
    <property type="entry name" value="ParAB_family"/>
    <property type="match status" value="1"/>
</dbReference>
<organism evidence="2 3">
    <name type="scientific">Proteobacteria bacterium 228</name>
    <dbReference type="NCBI Taxonomy" id="2083153"/>
    <lineage>
        <taxon>Bacteria</taxon>
        <taxon>Pseudomonadati</taxon>
        <taxon>Pseudomonadota</taxon>
    </lineage>
</organism>
<dbReference type="EMBL" id="PRLP01000007">
    <property type="protein sequence ID" value="PPC79010.1"/>
    <property type="molecule type" value="Genomic_DNA"/>
</dbReference>
<proteinExistence type="predicted"/>
<dbReference type="InterPro" id="IPR027417">
    <property type="entry name" value="P-loop_NTPase"/>
</dbReference>
<dbReference type="PANTHER" id="PTHR13696:SF52">
    <property type="entry name" value="PARA FAMILY PROTEIN CT_582"/>
    <property type="match status" value="1"/>
</dbReference>
<protein>
    <submittedName>
        <fullName evidence="2">Cobyric acid synthase</fullName>
    </submittedName>
</protein>
<name>A0A2S5KW61_9PROT</name>
<gene>
    <name evidence="2" type="ORF">C4K68_02310</name>
</gene>
<evidence type="ECO:0000313" key="2">
    <source>
        <dbReference type="EMBL" id="PPC79010.1"/>
    </source>
</evidence>
<feature type="domain" description="AAA" evidence="1">
    <location>
        <begin position="5"/>
        <end position="185"/>
    </location>
</feature>
<dbReference type="InterPro" id="IPR050678">
    <property type="entry name" value="DNA_Partitioning_ATPase"/>
</dbReference>
<dbReference type="SUPFAM" id="SSF52540">
    <property type="entry name" value="P-loop containing nucleoside triphosphate hydrolases"/>
    <property type="match status" value="1"/>
</dbReference>
<dbReference type="Proteomes" id="UP000238196">
    <property type="component" value="Unassembled WGS sequence"/>
</dbReference>
<evidence type="ECO:0000313" key="3">
    <source>
        <dbReference type="Proteomes" id="UP000238196"/>
    </source>
</evidence>
<evidence type="ECO:0000259" key="1">
    <source>
        <dbReference type="Pfam" id="PF13614"/>
    </source>
</evidence>
<dbReference type="OrthoDB" id="9815116at2"/>
<comment type="caution">
    <text evidence="2">The sequence shown here is derived from an EMBL/GenBank/DDBJ whole genome shotgun (WGS) entry which is preliminary data.</text>
</comment>
<dbReference type="InterPro" id="IPR025669">
    <property type="entry name" value="AAA_dom"/>
</dbReference>